<dbReference type="OMA" id="GWVYQCT"/>
<dbReference type="EMBL" id="LUKN01002648">
    <property type="protein sequence ID" value="OAQ98743.1"/>
    <property type="molecule type" value="Genomic_DNA"/>
</dbReference>
<proteinExistence type="predicted"/>
<accession>A0A179IBC6</accession>
<comment type="caution">
    <text evidence="1">The sequence shown here is derived from an EMBL/GenBank/DDBJ whole genome shotgun (WGS) entry which is preliminary data.</text>
</comment>
<evidence type="ECO:0000313" key="2">
    <source>
        <dbReference type="Proteomes" id="UP000243081"/>
    </source>
</evidence>
<organism evidence="1 2">
    <name type="scientific">Cordyceps confragosa</name>
    <name type="common">Lecanicillium lecanii</name>
    <dbReference type="NCBI Taxonomy" id="2714763"/>
    <lineage>
        <taxon>Eukaryota</taxon>
        <taxon>Fungi</taxon>
        <taxon>Dikarya</taxon>
        <taxon>Ascomycota</taxon>
        <taxon>Pezizomycotina</taxon>
        <taxon>Sordariomycetes</taxon>
        <taxon>Hypocreomycetidae</taxon>
        <taxon>Hypocreales</taxon>
        <taxon>Cordycipitaceae</taxon>
        <taxon>Akanthomyces</taxon>
    </lineage>
</organism>
<keyword evidence="2" id="KW-1185">Reference proteome</keyword>
<dbReference type="OrthoDB" id="4776522at2759"/>
<dbReference type="Proteomes" id="UP000243081">
    <property type="component" value="Unassembled WGS sequence"/>
</dbReference>
<reference evidence="1 2" key="1">
    <citation type="submission" date="2016-03" db="EMBL/GenBank/DDBJ databases">
        <title>Fine-scale spatial genetic structure of a fungal parasite of coffee scale insects.</title>
        <authorList>
            <person name="Jackson D."/>
            <person name="Zemenick K.A."/>
            <person name="Malloure B."/>
            <person name="Quandt C.A."/>
            <person name="James T.Y."/>
        </authorList>
    </citation>
    <scope>NUCLEOTIDE SEQUENCE [LARGE SCALE GENOMIC DNA]</scope>
    <source>
        <strain evidence="1 2">UM487</strain>
    </source>
</reference>
<name>A0A179IBC6_CORDF</name>
<dbReference type="AlphaFoldDB" id="A0A179IBC6"/>
<sequence length="351" mass="38096">MPLRKALKSLARPAILEAQCTHTTMTRVYGPTHLCSACHRPGPFGWVYQCTQDKEGIIDDALAQGDLNCCDQVGLAMVGQINARRSSVPECQDKFSFLDQISFEEMANYRPDQIATILRQKEKGSTARKECLYRVCAHCRPTCADRAYISLDAVAKGHMPPTAITGFSFQTIAGRPVTDARIVKSMGQRPVPAVGAPTLVFVFVMTPLTPIIQCTPDHSPRLSWLNSSMCLMDLLERQIACGGDLLAARDSLVEQASCSVTEPTPTCAGTLTRSPPCNNLEDYSQLLPEDKAPPRCVAPEPAFQCENSPLFDVSPALGMHARNGTDSSYTNLRLGAGSGFERGISDLITAV</sequence>
<protein>
    <submittedName>
        <fullName evidence="1">Uncharacterized protein</fullName>
    </submittedName>
</protein>
<evidence type="ECO:0000313" key="1">
    <source>
        <dbReference type="EMBL" id="OAQ98743.1"/>
    </source>
</evidence>
<gene>
    <name evidence="1" type="ORF">LLEC1_07797</name>
</gene>